<dbReference type="SUPFAM" id="SSF53822">
    <property type="entry name" value="Periplasmic binding protein-like I"/>
    <property type="match status" value="1"/>
</dbReference>
<dbReference type="GO" id="GO:0030313">
    <property type="term" value="C:cell envelope"/>
    <property type="evidence" value="ECO:0007669"/>
    <property type="project" value="UniProtKB-SubCell"/>
</dbReference>
<evidence type="ECO:0000313" key="5">
    <source>
        <dbReference type="EMBL" id="QDP96659.1"/>
    </source>
</evidence>
<dbReference type="PANTHER" id="PTHR46847">
    <property type="entry name" value="D-ALLOSE-BINDING PERIPLASMIC PROTEIN-RELATED"/>
    <property type="match status" value="1"/>
</dbReference>
<dbReference type="KEGG" id="mik:FOE78_12720"/>
<dbReference type="OrthoDB" id="9813037at2"/>
<dbReference type="PANTHER" id="PTHR46847:SF1">
    <property type="entry name" value="D-ALLOSE-BINDING PERIPLASMIC PROTEIN-RELATED"/>
    <property type="match status" value="1"/>
</dbReference>
<dbReference type="GO" id="GO:0030246">
    <property type="term" value="F:carbohydrate binding"/>
    <property type="evidence" value="ECO:0007669"/>
    <property type="project" value="UniProtKB-ARBA"/>
</dbReference>
<dbReference type="Proteomes" id="UP000319263">
    <property type="component" value="Chromosome"/>
</dbReference>
<dbReference type="InterPro" id="IPR025997">
    <property type="entry name" value="SBP_2_dom"/>
</dbReference>
<feature type="domain" description="Periplasmic binding protein" evidence="4">
    <location>
        <begin position="55"/>
        <end position="310"/>
    </location>
</feature>
<dbReference type="Pfam" id="PF13407">
    <property type="entry name" value="Peripla_BP_4"/>
    <property type="match status" value="1"/>
</dbReference>
<protein>
    <submittedName>
        <fullName evidence="5">D-ribose ABC transporter substrate-binding protein</fullName>
    </submittedName>
</protein>
<evidence type="ECO:0000259" key="4">
    <source>
        <dbReference type="Pfam" id="PF13407"/>
    </source>
</evidence>
<reference evidence="5 6" key="1">
    <citation type="submission" date="2019-07" db="EMBL/GenBank/DDBJ databases">
        <title>Microlunatus dokdonensis sp. nov. isolated from the rhizospheric soil of the wild plant Elymus tsukushiensis.</title>
        <authorList>
            <person name="Ghim S.-Y."/>
            <person name="Hwang Y.-J."/>
            <person name="Son J.-S."/>
            <person name="Shin J.-H."/>
        </authorList>
    </citation>
    <scope>NUCLEOTIDE SEQUENCE [LARGE SCALE GENOMIC DNA]</scope>
    <source>
        <strain evidence="5 6">KUDC0627</strain>
    </source>
</reference>
<name>A0A516PZQ2_9ACTN</name>
<dbReference type="Gene3D" id="3.40.50.2300">
    <property type="match status" value="2"/>
</dbReference>
<dbReference type="AlphaFoldDB" id="A0A516PZQ2"/>
<proteinExistence type="inferred from homology"/>
<dbReference type="InterPro" id="IPR028082">
    <property type="entry name" value="Peripla_BP_I"/>
</dbReference>
<keyword evidence="6" id="KW-1185">Reference proteome</keyword>
<dbReference type="CDD" id="cd19967">
    <property type="entry name" value="PBP1_TmRBP-like"/>
    <property type="match status" value="1"/>
</dbReference>
<comment type="similarity">
    <text evidence="2">Belongs to the bacterial solute-binding protein 2 family.</text>
</comment>
<dbReference type="RefSeq" id="WP_143986621.1">
    <property type="nucleotide sequence ID" value="NZ_CP041692.1"/>
</dbReference>
<evidence type="ECO:0000256" key="1">
    <source>
        <dbReference type="ARBA" id="ARBA00004196"/>
    </source>
</evidence>
<evidence type="ECO:0000256" key="2">
    <source>
        <dbReference type="ARBA" id="ARBA00007639"/>
    </source>
</evidence>
<sequence length="340" mass="35892">MGLNKVNTKIIRGRRSRIGAVAIIAVVASLILSGCGSGSEVAGKKSAQELEGALISVITSPLDNPYWRTEADTITAEGKRMGYQVNVVSHDADPKKESDLVDTAITKKSAAIVLDPAGADSSIGNASKANAAGIPVFLVNAEINEQGIAKSQLVSNNAQGAVLGAQQFAEAMGRKGEYVELVGLSTDTNAAVRSNGFASVLGQFPDLKKVQSETADWDQKKGFDKMQTMLQAHPDLKGVIAGNDQMALGAISALKQAGKLDQVVVGGFDGNQDAVNAVKNGEMAYTVVQPVVDFSTDVVHQIDSYLRTGKTGVDDEKQLFDCSLVTRANAGEWQDFQHKK</sequence>
<keyword evidence="3" id="KW-0732">Signal</keyword>
<evidence type="ECO:0000313" key="6">
    <source>
        <dbReference type="Proteomes" id="UP000319263"/>
    </source>
</evidence>
<accession>A0A516PZQ2</accession>
<dbReference type="EMBL" id="CP041692">
    <property type="protein sequence ID" value="QDP96659.1"/>
    <property type="molecule type" value="Genomic_DNA"/>
</dbReference>
<dbReference type="PROSITE" id="PS51257">
    <property type="entry name" value="PROKAR_LIPOPROTEIN"/>
    <property type="match status" value="1"/>
</dbReference>
<gene>
    <name evidence="5" type="ORF">FOE78_12720</name>
</gene>
<organism evidence="5 6">
    <name type="scientific">Microlunatus elymi</name>
    <dbReference type="NCBI Taxonomy" id="2596828"/>
    <lineage>
        <taxon>Bacteria</taxon>
        <taxon>Bacillati</taxon>
        <taxon>Actinomycetota</taxon>
        <taxon>Actinomycetes</taxon>
        <taxon>Propionibacteriales</taxon>
        <taxon>Propionibacteriaceae</taxon>
        <taxon>Microlunatus</taxon>
    </lineage>
</organism>
<evidence type="ECO:0000256" key="3">
    <source>
        <dbReference type="ARBA" id="ARBA00022729"/>
    </source>
</evidence>
<comment type="subcellular location">
    <subcellularLocation>
        <location evidence="1">Cell envelope</location>
    </subcellularLocation>
</comment>